<accession>A0A655EU45</accession>
<gene>
    <name evidence="2" type="ORF">ERS007661_02069</name>
</gene>
<protein>
    <submittedName>
        <fullName evidence="2">Uncharacterized protein</fullName>
    </submittedName>
</protein>
<proteinExistence type="predicted"/>
<feature type="region of interest" description="Disordered" evidence="1">
    <location>
        <begin position="142"/>
        <end position="163"/>
    </location>
</feature>
<sequence>MPAIDDSPITRPPSPMLPLPTRPSVSRNGASRLTARTASQRASSMLASSLSRVMPALLTRMSALPPWWSRRCSLILSTASSAVTSSHSAVPPTLLAVSARFSAADSTSMATTWAPSRANTSAMVAPMPRAAPVTMATLPSSGFSQSAGGVESSAPTEKTWPST</sequence>
<feature type="compositionally biased region" description="Pro residues" evidence="1">
    <location>
        <begin position="10"/>
        <end position="21"/>
    </location>
</feature>
<dbReference type="Proteomes" id="UP000039217">
    <property type="component" value="Unassembled WGS sequence"/>
</dbReference>
<name>A0A655EU45_MYCTX</name>
<dbReference type="AlphaFoldDB" id="A0A655EU45"/>
<organism evidence="2 3">
    <name type="scientific">Mycobacterium tuberculosis</name>
    <dbReference type="NCBI Taxonomy" id="1773"/>
    <lineage>
        <taxon>Bacteria</taxon>
        <taxon>Bacillati</taxon>
        <taxon>Actinomycetota</taxon>
        <taxon>Actinomycetes</taxon>
        <taxon>Mycobacteriales</taxon>
        <taxon>Mycobacteriaceae</taxon>
        <taxon>Mycobacterium</taxon>
        <taxon>Mycobacterium tuberculosis complex</taxon>
    </lineage>
</organism>
<evidence type="ECO:0000256" key="1">
    <source>
        <dbReference type="SAM" id="MobiDB-lite"/>
    </source>
</evidence>
<dbReference type="EMBL" id="CQQC01000670">
    <property type="protein sequence ID" value="CNV32688.1"/>
    <property type="molecule type" value="Genomic_DNA"/>
</dbReference>
<evidence type="ECO:0000313" key="3">
    <source>
        <dbReference type="Proteomes" id="UP000039217"/>
    </source>
</evidence>
<reference evidence="2 3" key="1">
    <citation type="submission" date="2015-03" db="EMBL/GenBank/DDBJ databases">
        <authorList>
            <consortium name="Pathogen Informatics"/>
        </authorList>
    </citation>
    <scope>NUCLEOTIDE SEQUENCE [LARGE SCALE GENOMIC DNA]</scope>
    <source>
        <strain evidence="2 3">D00501624</strain>
    </source>
</reference>
<evidence type="ECO:0000313" key="2">
    <source>
        <dbReference type="EMBL" id="CNV32688.1"/>
    </source>
</evidence>
<feature type="region of interest" description="Disordered" evidence="1">
    <location>
        <begin position="1"/>
        <end position="30"/>
    </location>
</feature>